<organism evidence="1 2">
    <name type="scientific">Choristoneura fumiferana</name>
    <name type="common">Spruce budworm moth</name>
    <name type="synonym">Archips fumiferana</name>
    <dbReference type="NCBI Taxonomy" id="7141"/>
    <lineage>
        <taxon>Eukaryota</taxon>
        <taxon>Metazoa</taxon>
        <taxon>Ecdysozoa</taxon>
        <taxon>Arthropoda</taxon>
        <taxon>Hexapoda</taxon>
        <taxon>Insecta</taxon>
        <taxon>Pterygota</taxon>
        <taxon>Neoptera</taxon>
        <taxon>Endopterygota</taxon>
        <taxon>Lepidoptera</taxon>
        <taxon>Glossata</taxon>
        <taxon>Ditrysia</taxon>
        <taxon>Tortricoidea</taxon>
        <taxon>Tortricidae</taxon>
        <taxon>Tortricinae</taxon>
        <taxon>Choristoneura</taxon>
    </lineage>
</organism>
<proteinExistence type="predicted"/>
<gene>
    <name evidence="1" type="ORF">MSG28_014401</name>
</gene>
<dbReference type="Proteomes" id="UP001064048">
    <property type="component" value="Chromosome 26"/>
</dbReference>
<evidence type="ECO:0000313" key="1">
    <source>
        <dbReference type="EMBL" id="KAI8426695.1"/>
    </source>
</evidence>
<accession>A0ACC0JR87</accession>
<name>A0ACC0JR87_CHOFU</name>
<comment type="caution">
    <text evidence="1">The sequence shown here is derived from an EMBL/GenBank/DDBJ whole genome shotgun (WGS) entry which is preliminary data.</text>
</comment>
<keyword evidence="2" id="KW-1185">Reference proteome</keyword>
<protein>
    <submittedName>
        <fullName evidence="1">Uncharacterized protein</fullName>
    </submittedName>
</protein>
<dbReference type="EMBL" id="CM046126">
    <property type="protein sequence ID" value="KAI8426695.1"/>
    <property type="molecule type" value="Genomic_DNA"/>
</dbReference>
<evidence type="ECO:0000313" key="2">
    <source>
        <dbReference type="Proteomes" id="UP001064048"/>
    </source>
</evidence>
<sequence>MEEPNEDPRVVPELYFLIAKFLSGGPLTETAKTLLKELERVEVLPRRLDWEGAEHAQSYNELAAQYRDLPWSRLAAVCERALRLSPALPAPASASASAAASALRVRHSLLGDSLVQERPKYSFFKKDHTLARRLVSRELGGVTGAQGPAALLPPRMLAGLRLQRRTLGHLSAVYCLAVDCAGRVVVTVTSPPPNPPIPHWAVC</sequence>
<reference evidence="1 2" key="1">
    <citation type="journal article" date="2022" name="Genome Biol. Evol.">
        <title>The Spruce Budworm Genome: Reconstructing the Evolutionary History of Antifreeze Proteins.</title>
        <authorList>
            <person name="Beliveau C."/>
            <person name="Gagne P."/>
            <person name="Picq S."/>
            <person name="Vernygora O."/>
            <person name="Keeling C.I."/>
            <person name="Pinkney K."/>
            <person name="Doucet D."/>
            <person name="Wen F."/>
            <person name="Johnston J.S."/>
            <person name="Maaroufi H."/>
            <person name="Boyle B."/>
            <person name="Laroche J."/>
            <person name="Dewar K."/>
            <person name="Juretic N."/>
            <person name="Blackburn G."/>
            <person name="Nisole A."/>
            <person name="Brunet B."/>
            <person name="Brandao M."/>
            <person name="Lumley L."/>
            <person name="Duan J."/>
            <person name="Quan G."/>
            <person name="Lucarotti C.J."/>
            <person name="Roe A.D."/>
            <person name="Sperling F.A.H."/>
            <person name="Levesque R.C."/>
            <person name="Cusson M."/>
        </authorList>
    </citation>
    <scope>NUCLEOTIDE SEQUENCE [LARGE SCALE GENOMIC DNA]</scope>
    <source>
        <strain evidence="1">Glfc:IPQL:Cfum</strain>
    </source>
</reference>